<protein>
    <submittedName>
        <fullName evidence="2">Uncharacterized protein</fullName>
    </submittedName>
</protein>
<dbReference type="WBParaSite" id="PS1159_v2.g23514.t1">
    <property type="protein sequence ID" value="PS1159_v2.g23514.t1"/>
    <property type="gene ID" value="PS1159_v2.g23514"/>
</dbReference>
<evidence type="ECO:0000313" key="2">
    <source>
        <dbReference type="WBParaSite" id="PS1159_v2.g23514.t1"/>
    </source>
</evidence>
<name>A0AC35G334_9BILA</name>
<proteinExistence type="predicted"/>
<evidence type="ECO:0000313" key="1">
    <source>
        <dbReference type="Proteomes" id="UP000887580"/>
    </source>
</evidence>
<dbReference type="Proteomes" id="UP000887580">
    <property type="component" value="Unplaced"/>
</dbReference>
<organism evidence="1 2">
    <name type="scientific">Panagrolaimus sp. PS1159</name>
    <dbReference type="NCBI Taxonomy" id="55785"/>
    <lineage>
        <taxon>Eukaryota</taxon>
        <taxon>Metazoa</taxon>
        <taxon>Ecdysozoa</taxon>
        <taxon>Nematoda</taxon>
        <taxon>Chromadorea</taxon>
        <taxon>Rhabditida</taxon>
        <taxon>Tylenchina</taxon>
        <taxon>Panagrolaimomorpha</taxon>
        <taxon>Panagrolaimoidea</taxon>
        <taxon>Panagrolaimidae</taxon>
        <taxon>Panagrolaimus</taxon>
    </lineage>
</organism>
<reference evidence="2" key="1">
    <citation type="submission" date="2022-11" db="UniProtKB">
        <authorList>
            <consortium name="WormBaseParasite"/>
        </authorList>
    </citation>
    <scope>IDENTIFICATION</scope>
</reference>
<sequence length="71" mass="8004">MTTFPSPAMVLATARRYREIHLNPNHNPTAIVSPMSSSSSYHRKSSFDYDNPFFLPPSPRVSLTPSQKLIL</sequence>
<accession>A0AC35G334</accession>